<name>A0AAN9AD26_HALRR</name>
<comment type="catalytic activity">
    <reaction evidence="4">
        <text>uridine(38/39/40) in tRNA = pseudouridine(38/39/40) in tRNA</text>
        <dbReference type="Rhea" id="RHEA:22376"/>
        <dbReference type="Rhea" id="RHEA-COMP:10085"/>
        <dbReference type="Rhea" id="RHEA-COMP:10087"/>
        <dbReference type="ChEBI" id="CHEBI:65314"/>
        <dbReference type="ChEBI" id="CHEBI:65315"/>
        <dbReference type="EC" id="5.4.99.12"/>
    </reaction>
</comment>
<dbReference type="Gene3D" id="3.30.70.660">
    <property type="entry name" value="Pseudouridine synthase I, catalytic domain, C-terminal subdomain"/>
    <property type="match status" value="1"/>
</dbReference>
<evidence type="ECO:0000259" key="5">
    <source>
        <dbReference type="Pfam" id="PF01416"/>
    </source>
</evidence>
<dbReference type="InterPro" id="IPR001406">
    <property type="entry name" value="PsdUridine_synth_TruA"/>
</dbReference>
<keyword evidence="7" id="KW-1185">Reference proteome</keyword>
<reference evidence="6 7" key="1">
    <citation type="submission" date="2023-11" db="EMBL/GenBank/DDBJ databases">
        <title>Halocaridina rubra genome assembly.</title>
        <authorList>
            <person name="Smith C."/>
        </authorList>
    </citation>
    <scope>NUCLEOTIDE SEQUENCE [LARGE SCALE GENOMIC DNA]</scope>
    <source>
        <strain evidence="6">EP-1</strain>
        <tissue evidence="6">Whole</tissue>
    </source>
</reference>
<evidence type="ECO:0000313" key="6">
    <source>
        <dbReference type="EMBL" id="KAK7081565.1"/>
    </source>
</evidence>
<dbReference type="Pfam" id="PF01416">
    <property type="entry name" value="PseudoU_synth_1"/>
    <property type="match status" value="1"/>
</dbReference>
<sequence>MRRYLLYLSYSGTRLRGVQKQPGEGVTETCKSVQGFLDTGLLRLNPSNIPQSYISSRTDAGVHAIQNAAHVDLCREREGTFYPPKLITKVLNSLFIKENVDIRVRHTREVPSNFHSRFHAAGRSYLYRLAVIKPESEDGQALHYKQYLPPAELHRLYVVRPPFDIEKVLLGCQMLEGKHNFASFMKTPTKGSTYTVYPNRDIDSITCTRSRPLLDQSYDPLYSNLDFWDFNISAKSFLYKQVRRIVGALVAVAQGKLTLDDIQWLLDNPSPKNWKPQASTAPPEGLFLLRVKYHPEVFEETFHSGNIDTTKATAIEKSHLSDSGIKEDN</sequence>
<dbReference type="HAMAP" id="MF_00171">
    <property type="entry name" value="TruA"/>
    <property type="match status" value="1"/>
</dbReference>
<dbReference type="Gene3D" id="3.30.70.580">
    <property type="entry name" value="Pseudouridine synthase I, catalytic domain, N-terminal subdomain"/>
    <property type="match status" value="1"/>
</dbReference>
<comment type="similarity">
    <text evidence="1 4">Belongs to the tRNA pseudouridine synthase TruA family.</text>
</comment>
<protein>
    <recommendedName>
        <fullName evidence="4">tRNA pseudouridine synthase</fullName>
        <ecNumber evidence="4">5.4.99.12</ecNumber>
    </recommendedName>
</protein>
<evidence type="ECO:0000256" key="2">
    <source>
        <dbReference type="ARBA" id="ARBA00022694"/>
    </source>
</evidence>
<dbReference type="InterPro" id="IPR020095">
    <property type="entry name" value="PsdUridine_synth_TruA_C"/>
</dbReference>
<dbReference type="InterPro" id="IPR020097">
    <property type="entry name" value="PsdUridine_synth_TruA_a/b_dom"/>
</dbReference>
<dbReference type="EC" id="5.4.99.12" evidence="4"/>
<keyword evidence="2 4" id="KW-0819">tRNA processing</keyword>
<feature type="domain" description="Pseudouridine synthase I TruA alpha/beta" evidence="5">
    <location>
        <begin position="172"/>
        <end position="293"/>
    </location>
</feature>
<dbReference type="GO" id="GO:0160147">
    <property type="term" value="F:tRNA pseudouridine(38-40) synthase activity"/>
    <property type="evidence" value="ECO:0007669"/>
    <property type="project" value="UniProtKB-EC"/>
</dbReference>
<dbReference type="EMBL" id="JAXCGZ010004686">
    <property type="protein sequence ID" value="KAK7081565.1"/>
    <property type="molecule type" value="Genomic_DNA"/>
</dbReference>
<dbReference type="GO" id="GO:0003723">
    <property type="term" value="F:RNA binding"/>
    <property type="evidence" value="ECO:0007669"/>
    <property type="project" value="InterPro"/>
</dbReference>
<dbReference type="PANTHER" id="PTHR11142:SF0">
    <property type="entry name" value="TRNA PSEUDOURIDINE SYNTHASE-LIKE 1"/>
    <property type="match status" value="1"/>
</dbReference>
<dbReference type="AlphaFoldDB" id="A0AAN9AD26"/>
<evidence type="ECO:0000313" key="7">
    <source>
        <dbReference type="Proteomes" id="UP001381693"/>
    </source>
</evidence>
<dbReference type="Proteomes" id="UP001381693">
    <property type="component" value="Unassembled WGS sequence"/>
</dbReference>
<organism evidence="6 7">
    <name type="scientific">Halocaridina rubra</name>
    <name type="common">Hawaiian red shrimp</name>
    <dbReference type="NCBI Taxonomy" id="373956"/>
    <lineage>
        <taxon>Eukaryota</taxon>
        <taxon>Metazoa</taxon>
        <taxon>Ecdysozoa</taxon>
        <taxon>Arthropoda</taxon>
        <taxon>Crustacea</taxon>
        <taxon>Multicrustacea</taxon>
        <taxon>Malacostraca</taxon>
        <taxon>Eumalacostraca</taxon>
        <taxon>Eucarida</taxon>
        <taxon>Decapoda</taxon>
        <taxon>Pleocyemata</taxon>
        <taxon>Caridea</taxon>
        <taxon>Atyoidea</taxon>
        <taxon>Atyidae</taxon>
        <taxon>Halocaridina</taxon>
    </lineage>
</organism>
<dbReference type="InterPro" id="IPR020094">
    <property type="entry name" value="TruA/RsuA/RluB/E/F_N"/>
</dbReference>
<dbReference type="CDD" id="cd02570">
    <property type="entry name" value="PseudoU_synth_EcTruA"/>
    <property type="match status" value="1"/>
</dbReference>
<evidence type="ECO:0000256" key="1">
    <source>
        <dbReference type="ARBA" id="ARBA00009375"/>
    </source>
</evidence>
<dbReference type="PANTHER" id="PTHR11142">
    <property type="entry name" value="PSEUDOURIDYLATE SYNTHASE"/>
    <property type="match status" value="1"/>
</dbReference>
<keyword evidence="3 4" id="KW-0413">Isomerase</keyword>
<evidence type="ECO:0000256" key="4">
    <source>
        <dbReference type="RuleBase" id="RU003792"/>
    </source>
</evidence>
<comment type="caution">
    <text evidence="6">The sequence shown here is derived from an EMBL/GenBank/DDBJ whole genome shotgun (WGS) entry which is preliminary data.</text>
</comment>
<dbReference type="SUPFAM" id="SSF55120">
    <property type="entry name" value="Pseudouridine synthase"/>
    <property type="match status" value="1"/>
</dbReference>
<dbReference type="GO" id="GO:0031119">
    <property type="term" value="P:tRNA pseudouridine synthesis"/>
    <property type="evidence" value="ECO:0007669"/>
    <property type="project" value="TreeGrafter"/>
</dbReference>
<gene>
    <name evidence="6" type="primary">PUSL1</name>
    <name evidence="6" type="ORF">SK128_007467</name>
</gene>
<evidence type="ECO:0000256" key="3">
    <source>
        <dbReference type="ARBA" id="ARBA00023235"/>
    </source>
</evidence>
<accession>A0AAN9AD26</accession>
<dbReference type="InterPro" id="IPR020103">
    <property type="entry name" value="PsdUridine_synth_cat_dom_sf"/>
</dbReference>
<proteinExistence type="inferred from homology"/>